<organism evidence="4 5">
    <name type="scientific">Kutzneria viridogrisea</name>
    <dbReference type="NCBI Taxonomy" id="47990"/>
    <lineage>
        <taxon>Bacteria</taxon>
        <taxon>Bacillati</taxon>
        <taxon>Actinomycetota</taxon>
        <taxon>Actinomycetes</taxon>
        <taxon>Pseudonocardiales</taxon>
        <taxon>Pseudonocardiaceae</taxon>
        <taxon>Kutzneria</taxon>
    </lineage>
</organism>
<dbReference type="PANTHER" id="PTHR33371:SF19">
    <property type="entry name" value="MCE-FAMILY PROTEIN MCE4A"/>
    <property type="match status" value="1"/>
</dbReference>
<dbReference type="Pfam" id="PF11887">
    <property type="entry name" value="Mce4_CUP1"/>
    <property type="match status" value="1"/>
</dbReference>
<proteinExistence type="predicted"/>
<dbReference type="Proteomes" id="UP000517916">
    <property type="component" value="Unassembled WGS sequence"/>
</dbReference>
<evidence type="ECO:0000259" key="2">
    <source>
        <dbReference type="Pfam" id="PF02470"/>
    </source>
</evidence>
<dbReference type="InterPro" id="IPR024516">
    <property type="entry name" value="Mce_C"/>
</dbReference>
<gene>
    <name evidence="4" type="ORF">BC739_002132</name>
</gene>
<dbReference type="Pfam" id="PF02470">
    <property type="entry name" value="MlaD"/>
    <property type="match status" value="1"/>
</dbReference>
<name>A0ABR6BDI3_9PSEU</name>
<dbReference type="NCBIfam" id="TIGR00996">
    <property type="entry name" value="Mtu_fam_mce"/>
    <property type="match status" value="1"/>
</dbReference>
<accession>A0ABR6BDI3</accession>
<dbReference type="InterPro" id="IPR005693">
    <property type="entry name" value="Mce"/>
</dbReference>
<keyword evidence="5" id="KW-1185">Reference proteome</keyword>
<dbReference type="PANTHER" id="PTHR33371">
    <property type="entry name" value="INTERMEMBRANE PHOSPHOLIPID TRANSPORT SYSTEM BINDING PROTEIN MLAD-RELATED"/>
    <property type="match status" value="1"/>
</dbReference>
<evidence type="ECO:0000259" key="3">
    <source>
        <dbReference type="Pfam" id="PF11887"/>
    </source>
</evidence>
<feature type="domain" description="Mammalian cell entry C-terminal" evidence="3">
    <location>
        <begin position="122"/>
        <end position="343"/>
    </location>
</feature>
<dbReference type="InterPro" id="IPR052336">
    <property type="entry name" value="MlaD_Phospholipid_Transporter"/>
</dbReference>
<protein>
    <submittedName>
        <fullName evidence="4">Phospholipid/cholesterol/gamma-HCH transport system substrate-binding protein</fullName>
    </submittedName>
</protein>
<dbReference type="InterPro" id="IPR003399">
    <property type="entry name" value="Mce/MlaD"/>
</dbReference>
<reference evidence="4 5" key="1">
    <citation type="submission" date="2020-08" db="EMBL/GenBank/DDBJ databases">
        <title>Genomic Encyclopedia of Archaeal and Bacterial Type Strains, Phase II (KMG-II): from individual species to whole genera.</title>
        <authorList>
            <person name="Goeker M."/>
        </authorList>
    </citation>
    <scope>NUCLEOTIDE SEQUENCE [LARGE SCALE GENOMIC DNA]</scope>
    <source>
        <strain evidence="4 5">DSM 43850</strain>
    </source>
</reference>
<comment type="caution">
    <text evidence="4">The sequence shown here is derived from an EMBL/GenBank/DDBJ whole genome shotgun (WGS) entry which is preliminary data.</text>
</comment>
<evidence type="ECO:0000313" key="5">
    <source>
        <dbReference type="Proteomes" id="UP000517916"/>
    </source>
</evidence>
<feature type="region of interest" description="Disordered" evidence="1">
    <location>
        <begin position="332"/>
        <end position="352"/>
    </location>
</feature>
<evidence type="ECO:0000256" key="1">
    <source>
        <dbReference type="SAM" id="MobiDB-lite"/>
    </source>
</evidence>
<dbReference type="EMBL" id="JACJID010000002">
    <property type="protein sequence ID" value="MBA8924933.1"/>
    <property type="molecule type" value="Genomic_DNA"/>
</dbReference>
<feature type="domain" description="Mce/MlaD" evidence="2">
    <location>
        <begin position="41"/>
        <end position="115"/>
    </location>
</feature>
<dbReference type="RefSeq" id="WP_182837139.1">
    <property type="nucleotide sequence ID" value="NZ_BAAABQ010000010.1"/>
</dbReference>
<evidence type="ECO:0000313" key="4">
    <source>
        <dbReference type="EMBL" id="MBA8924933.1"/>
    </source>
</evidence>
<sequence>MNAGWAKAGRRLVGVSFLLVIALLMWLSVSAYQQRFTPVVNVTLMTDTTGNELHQGAEVKIRGVIVGEVRDIQTSGGGARIQLALHPDQVHLLPVNLSARLLPKSLFGERYVDLQLPTAPDSRRLGQGSVIDQDHSSSAIELEKVLSDVMPMLQAVQPQKLASTLTALDQALHGRGEQLGRTLTELNGYLTQMNPKLPELNEDVAQLVKVADTYDNVAPQVLQALTDATTTTRTFVDQQNALLSLYGKATSTATDLTGFLTNNAENLIQLSSVSVPTLQLWARYSPELPCSFTQLAELKPLMDKVLGKGTDRPGIHVDVKVTQGLGKYVPGKDTPAYTEKGGPTCYGSPRQASLPNSVQENHLINDLIGPSTGVPPQDLPGWSSLLVGPLYRGAEVTLR</sequence>